<evidence type="ECO:0000313" key="2">
    <source>
        <dbReference type="EMBL" id="CAK9047389.1"/>
    </source>
</evidence>
<evidence type="ECO:0000256" key="1">
    <source>
        <dbReference type="ARBA" id="ARBA00023002"/>
    </source>
</evidence>
<keyword evidence="1" id="KW-0560">Oxidoreductase</keyword>
<dbReference type="InterPro" id="IPR036291">
    <property type="entry name" value="NAD(P)-bd_dom_sf"/>
</dbReference>
<dbReference type="Gene3D" id="3.40.50.720">
    <property type="entry name" value="NAD(P)-binding Rossmann-like Domain"/>
    <property type="match status" value="1"/>
</dbReference>
<reference evidence="2 3" key="1">
    <citation type="submission" date="2024-02" db="EMBL/GenBank/DDBJ databases">
        <authorList>
            <person name="Chen Y."/>
            <person name="Shah S."/>
            <person name="Dougan E. K."/>
            <person name="Thang M."/>
            <person name="Chan C."/>
        </authorList>
    </citation>
    <scope>NUCLEOTIDE SEQUENCE [LARGE SCALE GENOMIC DNA]</scope>
</reference>
<gene>
    <name evidence="2" type="ORF">SCF082_LOCUS26552</name>
</gene>
<keyword evidence="3" id="KW-1185">Reference proteome</keyword>
<protein>
    <submittedName>
        <fullName evidence="2">Chloroplastic (Translocon at the inner envelope membrane of chloroplasts 32 B) (BnTIC32B)</fullName>
    </submittedName>
</protein>
<dbReference type="PROSITE" id="PS51257">
    <property type="entry name" value="PROKAR_LIPOPROTEIN"/>
    <property type="match status" value="1"/>
</dbReference>
<organism evidence="2 3">
    <name type="scientific">Durusdinium trenchii</name>
    <dbReference type="NCBI Taxonomy" id="1381693"/>
    <lineage>
        <taxon>Eukaryota</taxon>
        <taxon>Sar</taxon>
        <taxon>Alveolata</taxon>
        <taxon>Dinophyceae</taxon>
        <taxon>Suessiales</taxon>
        <taxon>Symbiodiniaceae</taxon>
        <taxon>Durusdinium</taxon>
    </lineage>
</organism>
<dbReference type="Proteomes" id="UP001642464">
    <property type="component" value="Unassembled WGS sequence"/>
</dbReference>
<dbReference type="PANTHER" id="PTHR43157">
    <property type="entry name" value="PHOSPHATIDYLINOSITOL-GLYCAN BIOSYNTHESIS CLASS F PROTEIN-RELATED"/>
    <property type="match status" value="1"/>
</dbReference>
<dbReference type="PANTHER" id="PTHR43157:SF31">
    <property type="entry name" value="PHOSPHATIDYLINOSITOL-GLYCAN BIOSYNTHESIS CLASS F PROTEIN"/>
    <property type="match status" value="1"/>
</dbReference>
<dbReference type="PRINTS" id="PR00081">
    <property type="entry name" value="GDHRDH"/>
</dbReference>
<accession>A0ABP0M9E5</accession>
<name>A0ABP0M9E5_9DINO</name>
<dbReference type="SUPFAM" id="SSF51735">
    <property type="entry name" value="NAD(P)-binding Rossmann-fold domains"/>
    <property type="match status" value="1"/>
</dbReference>
<evidence type="ECO:0000313" key="3">
    <source>
        <dbReference type="Proteomes" id="UP001642464"/>
    </source>
</evidence>
<dbReference type="Pfam" id="PF00106">
    <property type="entry name" value="adh_short"/>
    <property type="match status" value="1"/>
</dbReference>
<comment type="caution">
    <text evidence="2">The sequence shown here is derived from an EMBL/GenBank/DDBJ whole genome shotgun (WGS) entry which is preliminary data.</text>
</comment>
<sequence>MARVRRAPLSFVVLLGGCGFLGTRLPATNRVLRHASKQPVLEAEEVEPTSFSMVVGGPAAEPQRKVAMITGASTGIGLATVEGLVASGRYSTIIMAGRDLQKHQDAIEGLREKMPNLTQPVELRYLPLDLASLKSVRSFKESFDEVCQQLDTLILNAGVMALPERKQTEDGYEYQFGVNHLGHFLLTNLLMDKLAASGSGADPSRVISLSSSAHQIPSKLLKGDLGNLQSDEYTPWGAYGQSKLANLMFAYELDRRCRAKGLPVTANAIHPGVVNTELWRYTGTGTSSPFNFLPVKNLTKPLLEYVLKSPADGAQTAVLLATKPDGKLSGRYWQDGRPTASADFDPFSDLPGAAKELLPFRPKLTSYDPEVWEKLWNESEVLVGLRPEDVTCF</sequence>
<dbReference type="InterPro" id="IPR002347">
    <property type="entry name" value="SDR_fam"/>
</dbReference>
<proteinExistence type="predicted"/>
<dbReference type="EMBL" id="CAXAMM010020158">
    <property type="protein sequence ID" value="CAK9047389.1"/>
    <property type="molecule type" value="Genomic_DNA"/>
</dbReference>